<dbReference type="eggNOG" id="KOG3666">
    <property type="taxonomic scope" value="Eukaryota"/>
</dbReference>
<dbReference type="HOGENOM" id="CLU_004021_1_0_1"/>
<dbReference type="Pfam" id="PF10266">
    <property type="entry name" value="Strumpellin"/>
    <property type="match status" value="1"/>
</dbReference>
<protein>
    <recommendedName>
        <fullName evidence="4">WASH complex subunit strumpellin</fullName>
    </recommendedName>
</protein>
<keyword evidence="3" id="KW-1185">Reference proteome</keyword>
<evidence type="ECO:0000313" key="3">
    <source>
        <dbReference type="Proteomes" id="UP000017836"/>
    </source>
</evidence>
<dbReference type="Proteomes" id="UP000017836">
    <property type="component" value="Unassembled WGS sequence"/>
</dbReference>
<sequence length="1165" mass="132330">MDSSEDGDALKKGDSDGSISELLNFTCCAQTLISELLLLSGRVPHEFGDSRFDSVLFDLRYLDSPDDFEEKIESNSHLAALDDQLRETCSVFLQRFLLLMNGIALYYRDLVKYLNDLQEGVYVQSTLDSVLEMQRCRQLLSESLVLFGVLLLLLEHRMGGTLREKLLVAFMRLDGSFGTSNLDLIRLLCRAYAPGPGSSFPSSTAFIPSQCVLLKSSFGSMISVQKPEDLFARFPFPKTVVDSIVSCLLHDDLYSQICHYPDPEHRTVALATQAGYLYILLCYSPHFLHDAFVMREIVDRLFKDSWVVPIFMYFTIDLSLSWEKYKVARSSLSFCLSPANVRDICQMHYAKVKDLSSKITSAKSDITHSVDYVLSNSQTLLSLVRNCNVSLRWLFLHRSTSNKKLRDIVISVGDAQQIGEDAMIILFLETSKVEFEVKKLYSELLGGKDSQWKQSKNKAAHNMLQLSEYLSSSGNLSSEFKDESLKGWFGDLSSQINSLDYKTTTNVGQKLNHMIFALKEVGSFHQIEGDFQVKQHLCEIQTYLQDMFKTLSLQKRTLDTISVISNSTYVWGFVGSFVEKLHKSIEKDSSTVLKLQPFFLKLHSMLEAPVFRLSQGNSVDLQFVSEYYSSELVAYICAILEIIPVTMFNILNDDFACNLQPLNFQHRMEKDNLQNLLVIGTQYQLAKAATRIATLSKGILCMSRTFQGIIDLDVAKWLEREIRKELSKRISNILNSFRLLPSVKLQELEENVRALMVSLHTQFQLLEILLGFVHVQGQHIWEEELTFILNHSLQQEYCKYVERRKQDLCCMQEINNLSNPETFLGRLLHQILLLTHPSQSMFLEPMSGWFDAGGHELLGLHFFDLFESCVGPFGLSSLDCALYFLIVGHLEQALSGLRSLLDTRFMEDFEALGNALGPATSIPLLGLSSYDRIIKMTEKSWEQWVVCLAYVGQLQLLRCVISSKLKSACKVNAGAVSFAVEQLVDSLFHCNGKDVDHERPSQEKYTDMESFLHQMNKQRMLCGSLSPLRIQYIAGSPPSQIGRFASIVTISQLSRYVLDIHLGALTCRTKKLVLDFCPLIIGLGTFLRQNDSSLRDYVKYMGQYVRTLAETTLGHSENPYKRPVDPTSEVLKSAFWLMYFCKYMEVPKDLLDSCLPPSLLSILEN</sequence>
<dbReference type="OMA" id="FFPDNWV"/>
<evidence type="ECO:0000256" key="1">
    <source>
        <dbReference type="ARBA" id="ARBA00006224"/>
    </source>
</evidence>
<dbReference type="Gramene" id="ERN06097">
    <property type="protein sequence ID" value="ERN06097"/>
    <property type="gene ID" value="AMTR_s00016p00026090"/>
</dbReference>
<evidence type="ECO:0000313" key="2">
    <source>
        <dbReference type="EMBL" id="ERN06097.1"/>
    </source>
</evidence>
<dbReference type="PANTHER" id="PTHR15691:SF6">
    <property type="entry name" value="WASH COMPLEX SUBUNIT 5"/>
    <property type="match status" value="1"/>
</dbReference>
<comment type="similarity">
    <text evidence="1">Belongs to the strumpellin family.</text>
</comment>
<dbReference type="AlphaFoldDB" id="W1P882"/>
<dbReference type="EMBL" id="KI393908">
    <property type="protein sequence ID" value="ERN06097.1"/>
    <property type="molecule type" value="Genomic_DNA"/>
</dbReference>
<organism evidence="2 3">
    <name type="scientific">Amborella trichopoda</name>
    <dbReference type="NCBI Taxonomy" id="13333"/>
    <lineage>
        <taxon>Eukaryota</taxon>
        <taxon>Viridiplantae</taxon>
        <taxon>Streptophyta</taxon>
        <taxon>Embryophyta</taxon>
        <taxon>Tracheophyta</taxon>
        <taxon>Spermatophyta</taxon>
        <taxon>Magnoliopsida</taxon>
        <taxon>Amborellales</taxon>
        <taxon>Amborellaceae</taxon>
        <taxon>Amborella</taxon>
    </lineage>
</organism>
<dbReference type="InterPro" id="IPR019393">
    <property type="entry name" value="WASH_strumpellin"/>
</dbReference>
<dbReference type="GO" id="GO:0030041">
    <property type="term" value="P:actin filament polymerization"/>
    <property type="evidence" value="ECO:0000318"/>
    <property type="project" value="GO_Central"/>
</dbReference>
<dbReference type="STRING" id="13333.W1P882"/>
<dbReference type="GO" id="GO:0007032">
    <property type="term" value="P:endosome organization"/>
    <property type="evidence" value="ECO:0000318"/>
    <property type="project" value="GO_Central"/>
</dbReference>
<dbReference type="KEGG" id="atr:18434282"/>
<dbReference type="PANTHER" id="PTHR15691">
    <property type="entry name" value="WASH COMPLEX SUBUNIT 5"/>
    <property type="match status" value="1"/>
</dbReference>
<dbReference type="OrthoDB" id="565118at2759"/>
<reference evidence="3" key="1">
    <citation type="journal article" date="2013" name="Science">
        <title>The Amborella genome and the evolution of flowering plants.</title>
        <authorList>
            <consortium name="Amborella Genome Project"/>
        </authorList>
    </citation>
    <scope>NUCLEOTIDE SEQUENCE [LARGE SCALE GENOMIC DNA]</scope>
</reference>
<dbReference type="GO" id="GO:0071203">
    <property type="term" value="C:WASH complex"/>
    <property type="evidence" value="ECO:0000318"/>
    <property type="project" value="GO_Central"/>
</dbReference>
<name>W1P882_AMBTC</name>
<accession>W1P882</accession>
<proteinExistence type="inferred from homology"/>
<evidence type="ECO:0008006" key="4">
    <source>
        <dbReference type="Google" id="ProtNLM"/>
    </source>
</evidence>
<dbReference type="GO" id="GO:0005768">
    <property type="term" value="C:endosome"/>
    <property type="evidence" value="ECO:0000318"/>
    <property type="project" value="GO_Central"/>
</dbReference>
<dbReference type="GO" id="GO:0051125">
    <property type="term" value="P:regulation of actin nucleation"/>
    <property type="evidence" value="ECO:0000318"/>
    <property type="project" value="GO_Central"/>
</dbReference>
<dbReference type="GO" id="GO:0140285">
    <property type="term" value="P:endosome fission"/>
    <property type="evidence" value="ECO:0000318"/>
    <property type="project" value="GO_Central"/>
</dbReference>
<gene>
    <name evidence="2" type="ORF">AMTR_s00016p00026090</name>
</gene>